<reference evidence="4 5" key="1">
    <citation type="submission" date="2017-09" db="EMBL/GenBank/DDBJ databases">
        <title>Depth-based differentiation of microbial function through sediment-hosted aquifers and enrichment of novel symbionts in the deep terrestrial subsurface.</title>
        <authorList>
            <person name="Probst A.J."/>
            <person name="Ladd B."/>
            <person name="Jarett J.K."/>
            <person name="Geller-Mcgrath D.E."/>
            <person name="Sieber C.M."/>
            <person name="Emerson J.B."/>
            <person name="Anantharaman K."/>
            <person name="Thomas B.C."/>
            <person name="Malmstrom R."/>
            <person name="Stieglmeier M."/>
            <person name="Klingl A."/>
            <person name="Woyke T."/>
            <person name="Ryan C.M."/>
            <person name="Banfield J.F."/>
        </authorList>
    </citation>
    <scope>NUCLEOTIDE SEQUENCE [LARGE SCALE GENOMIC DNA]</scope>
    <source>
        <strain evidence="4">CG23_combo_of_CG06-09_8_20_14_all_38_19</strain>
    </source>
</reference>
<protein>
    <recommendedName>
        <fullName evidence="3">Response regulatory domain-containing protein</fullName>
    </recommendedName>
</protein>
<dbReference type="Gene3D" id="3.40.50.2300">
    <property type="match status" value="1"/>
</dbReference>
<evidence type="ECO:0000256" key="1">
    <source>
        <dbReference type="ARBA" id="ARBA00022553"/>
    </source>
</evidence>
<proteinExistence type="predicted"/>
<keyword evidence="1 2" id="KW-0597">Phosphoprotein</keyword>
<dbReference type="EMBL" id="PCRP01000030">
    <property type="protein sequence ID" value="PIP23689.1"/>
    <property type="molecule type" value="Genomic_DNA"/>
</dbReference>
<dbReference type="InterPro" id="IPR011006">
    <property type="entry name" value="CheY-like_superfamily"/>
</dbReference>
<dbReference type="InterPro" id="IPR001789">
    <property type="entry name" value="Sig_transdc_resp-reg_receiver"/>
</dbReference>
<name>A0A2G9YWX5_9BACT</name>
<gene>
    <name evidence="4" type="ORF">COX36_01915</name>
</gene>
<feature type="domain" description="Response regulatory" evidence="3">
    <location>
        <begin position="3"/>
        <end position="120"/>
    </location>
</feature>
<dbReference type="PANTHER" id="PTHR44591">
    <property type="entry name" value="STRESS RESPONSE REGULATOR PROTEIN 1"/>
    <property type="match status" value="1"/>
</dbReference>
<dbReference type="PANTHER" id="PTHR44591:SF23">
    <property type="entry name" value="CHEY SUBFAMILY"/>
    <property type="match status" value="1"/>
</dbReference>
<dbReference type="Proteomes" id="UP000230273">
    <property type="component" value="Unassembled WGS sequence"/>
</dbReference>
<evidence type="ECO:0000313" key="4">
    <source>
        <dbReference type="EMBL" id="PIP23689.1"/>
    </source>
</evidence>
<accession>A0A2G9YWX5</accession>
<evidence type="ECO:0000256" key="2">
    <source>
        <dbReference type="PROSITE-ProRule" id="PRU00169"/>
    </source>
</evidence>
<dbReference type="AlphaFoldDB" id="A0A2G9YWX5"/>
<dbReference type="Pfam" id="PF00072">
    <property type="entry name" value="Response_reg"/>
    <property type="match status" value="1"/>
</dbReference>
<dbReference type="PROSITE" id="PS50110">
    <property type="entry name" value="RESPONSE_REGULATORY"/>
    <property type="match status" value="1"/>
</dbReference>
<dbReference type="GO" id="GO:0000160">
    <property type="term" value="P:phosphorelay signal transduction system"/>
    <property type="evidence" value="ECO:0007669"/>
    <property type="project" value="InterPro"/>
</dbReference>
<organism evidence="4 5">
    <name type="scientific">Candidatus Nealsonbacteria bacterium CG23_combo_of_CG06-09_8_20_14_all_38_19</name>
    <dbReference type="NCBI Taxonomy" id="1974721"/>
    <lineage>
        <taxon>Bacteria</taxon>
        <taxon>Candidatus Nealsoniibacteriota</taxon>
    </lineage>
</organism>
<sequence>MLKVVIFEDVEFMRDIYTRKFVEVGFDVKTYEYPPENLVEEVIKQKPDVILMDLALPNINGYEATVMLKENPQTKDIPVFAITNYSSEEGYKKAKNVGMVDYFVKANRTPSELVDIIKAYLKDPDSYKRVK</sequence>
<dbReference type="SMART" id="SM00448">
    <property type="entry name" value="REC"/>
    <property type="match status" value="1"/>
</dbReference>
<dbReference type="SUPFAM" id="SSF52172">
    <property type="entry name" value="CheY-like"/>
    <property type="match status" value="1"/>
</dbReference>
<evidence type="ECO:0000313" key="5">
    <source>
        <dbReference type="Proteomes" id="UP000230273"/>
    </source>
</evidence>
<evidence type="ECO:0000259" key="3">
    <source>
        <dbReference type="PROSITE" id="PS50110"/>
    </source>
</evidence>
<dbReference type="InterPro" id="IPR050595">
    <property type="entry name" value="Bact_response_regulator"/>
</dbReference>
<feature type="modified residue" description="4-aspartylphosphate" evidence="2">
    <location>
        <position position="53"/>
    </location>
</feature>
<comment type="caution">
    <text evidence="4">The sequence shown here is derived from an EMBL/GenBank/DDBJ whole genome shotgun (WGS) entry which is preliminary data.</text>
</comment>